<dbReference type="EMBL" id="MU865430">
    <property type="protein sequence ID" value="KAK4223323.1"/>
    <property type="molecule type" value="Genomic_DNA"/>
</dbReference>
<reference evidence="1" key="2">
    <citation type="submission" date="2023-05" db="EMBL/GenBank/DDBJ databases">
        <authorList>
            <consortium name="Lawrence Berkeley National Laboratory"/>
            <person name="Steindorff A."/>
            <person name="Hensen N."/>
            <person name="Bonometti L."/>
            <person name="Westerberg I."/>
            <person name="Brannstrom I.O."/>
            <person name="Guillou S."/>
            <person name="Cros-Aarteil S."/>
            <person name="Calhoun S."/>
            <person name="Haridas S."/>
            <person name="Kuo A."/>
            <person name="Mondo S."/>
            <person name="Pangilinan J."/>
            <person name="Riley R."/>
            <person name="Labutti K."/>
            <person name="Andreopoulos B."/>
            <person name="Lipzen A."/>
            <person name="Chen C."/>
            <person name="Yanf M."/>
            <person name="Daum C."/>
            <person name="Ng V."/>
            <person name="Clum A."/>
            <person name="Ohm R."/>
            <person name="Martin F."/>
            <person name="Silar P."/>
            <person name="Natvig D."/>
            <person name="Lalanne C."/>
            <person name="Gautier V."/>
            <person name="Ament-Velasquez S.L."/>
            <person name="Kruys A."/>
            <person name="Hutchinson M.I."/>
            <person name="Powell A.J."/>
            <person name="Barry K."/>
            <person name="Miller A.N."/>
            <person name="Grigoriev I.V."/>
            <person name="Debuchy R."/>
            <person name="Gladieux P."/>
            <person name="Thoren M.H."/>
            <person name="Johannesson H."/>
        </authorList>
    </citation>
    <scope>NUCLEOTIDE SEQUENCE</scope>
    <source>
        <strain evidence="1">CBS 990.96</strain>
    </source>
</reference>
<accession>A0AAN7GS85</accession>
<reference evidence="1" key="1">
    <citation type="journal article" date="2023" name="Mol. Phylogenet. Evol.">
        <title>Genome-scale phylogeny and comparative genomics of the fungal order Sordariales.</title>
        <authorList>
            <person name="Hensen N."/>
            <person name="Bonometti L."/>
            <person name="Westerberg I."/>
            <person name="Brannstrom I.O."/>
            <person name="Guillou S."/>
            <person name="Cros-Aarteil S."/>
            <person name="Calhoun S."/>
            <person name="Haridas S."/>
            <person name="Kuo A."/>
            <person name="Mondo S."/>
            <person name="Pangilinan J."/>
            <person name="Riley R."/>
            <person name="LaButti K."/>
            <person name="Andreopoulos B."/>
            <person name="Lipzen A."/>
            <person name="Chen C."/>
            <person name="Yan M."/>
            <person name="Daum C."/>
            <person name="Ng V."/>
            <person name="Clum A."/>
            <person name="Steindorff A."/>
            <person name="Ohm R.A."/>
            <person name="Martin F."/>
            <person name="Silar P."/>
            <person name="Natvig D.O."/>
            <person name="Lalanne C."/>
            <person name="Gautier V."/>
            <person name="Ament-Velasquez S.L."/>
            <person name="Kruys A."/>
            <person name="Hutchinson M.I."/>
            <person name="Powell A.J."/>
            <person name="Barry K."/>
            <person name="Miller A.N."/>
            <person name="Grigoriev I.V."/>
            <person name="Debuchy R."/>
            <person name="Gladieux P."/>
            <person name="Hiltunen Thoren M."/>
            <person name="Johannesson H."/>
        </authorList>
    </citation>
    <scope>NUCLEOTIDE SEQUENCE</scope>
    <source>
        <strain evidence="1">CBS 990.96</strain>
    </source>
</reference>
<gene>
    <name evidence="1" type="ORF">QBC38DRAFT_459445</name>
</gene>
<name>A0AAN7GS85_9PEZI</name>
<keyword evidence="2" id="KW-1185">Reference proteome</keyword>
<sequence length="281" mass="31643">MTNYSWAHELITGPVSKSDSSIAWIKIGCRFGIIQYFRRHLGALAPDVRVKYWFELLIDLVNGKIHLDWVHYRPIADEYIHGWVVTGTEEWGHKGEQDTQRRLQMVLFLLEEEPGAIENIGKIENWLENVLDLNTIARFQPGEPDIPEIRVQLEERVRYWGAISRILERFIAEHRQNVNLGQQPTTTNGQLFVSDTVVIDDQSMTLAETERGDSTAAEEGQGADPVINAGVKPHVIAEMSAPAVLLFEGPVPAAPSSSWGRRGSSGALRILFCCLSRARMD</sequence>
<organism evidence="1 2">
    <name type="scientific">Podospora fimiseda</name>
    <dbReference type="NCBI Taxonomy" id="252190"/>
    <lineage>
        <taxon>Eukaryota</taxon>
        <taxon>Fungi</taxon>
        <taxon>Dikarya</taxon>
        <taxon>Ascomycota</taxon>
        <taxon>Pezizomycotina</taxon>
        <taxon>Sordariomycetes</taxon>
        <taxon>Sordariomycetidae</taxon>
        <taxon>Sordariales</taxon>
        <taxon>Podosporaceae</taxon>
        <taxon>Podospora</taxon>
    </lineage>
</organism>
<protein>
    <submittedName>
        <fullName evidence="1">Uncharacterized protein</fullName>
    </submittedName>
</protein>
<evidence type="ECO:0000313" key="1">
    <source>
        <dbReference type="EMBL" id="KAK4223323.1"/>
    </source>
</evidence>
<comment type="caution">
    <text evidence="1">The sequence shown here is derived from an EMBL/GenBank/DDBJ whole genome shotgun (WGS) entry which is preliminary data.</text>
</comment>
<evidence type="ECO:0000313" key="2">
    <source>
        <dbReference type="Proteomes" id="UP001301958"/>
    </source>
</evidence>
<dbReference type="AlphaFoldDB" id="A0AAN7GS85"/>
<proteinExistence type="predicted"/>
<dbReference type="Proteomes" id="UP001301958">
    <property type="component" value="Unassembled WGS sequence"/>
</dbReference>